<gene>
    <name evidence="7" type="primary">Cni-Y47G6A.7</name>
    <name evidence="7" type="synonym">Cnig_chr_I.g883</name>
    <name evidence="7" type="ORF">B9Z55_000883</name>
</gene>
<dbReference type="InterPro" id="IPR004853">
    <property type="entry name" value="Sugar_P_trans_dom"/>
</dbReference>
<dbReference type="AlphaFoldDB" id="A0A2G5VVM8"/>
<sequence length="444" mass="50548">MNFYLREYELIQLTLLFSILFPNESANGGERLRGSQERKNHLLMRFPSAFSSSTHHLLESSPIDDDPGPSESIALQTRVPSQTAEKLVAEISDDSEDEEEELQFRTVNDTNPNLTYREMVLRIALIAMLYYPLSIGLTFYQKWFIKNYKLPLLVVSGHYILKYLFAVIIRFIYECIRAPRMRVSLRDQMRWLAPIGICASMDIGLSNWALEYVTVSLYTMAKSSSILFIVAFSLLLRLERWRNSLGFETGLIAAGLFLFTWKSSQLDLTGLLLVELAAACTGIRWTVSQLVMQRDDSAVRHPLDMVAHVQPWMMIPIIPMIWLFEGAEINWNSVFSFQGHYDPWLVVGLISGGGLLAFCMEISEYLLLVNTSGITLNIFGIVKEVATLLLAHLINKDKLTELNICGLVLCLSGMLLHGMNKRRQRMSRSLVDTDHQYSLLSKSV</sequence>
<evidence type="ECO:0000256" key="4">
    <source>
        <dbReference type="ARBA" id="ARBA00023136"/>
    </source>
</evidence>
<evidence type="ECO:0000313" key="7">
    <source>
        <dbReference type="EMBL" id="PIC55731.1"/>
    </source>
</evidence>
<feature type="transmembrane region" description="Helical" evidence="5">
    <location>
        <begin position="152"/>
        <end position="171"/>
    </location>
</feature>
<comment type="caution">
    <text evidence="7">The sequence shown here is derived from an EMBL/GenBank/DDBJ whole genome shotgun (WGS) entry which is preliminary data.</text>
</comment>
<feature type="transmembrane region" description="Helical" evidence="5">
    <location>
        <begin position="268"/>
        <end position="287"/>
    </location>
</feature>
<keyword evidence="3 5" id="KW-1133">Transmembrane helix</keyword>
<feature type="transmembrane region" description="Helical" evidence="5">
    <location>
        <begin position="374"/>
        <end position="394"/>
    </location>
</feature>
<feature type="transmembrane region" description="Helical" evidence="5">
    <location>
        <begin position="120"/>
        <end position="140"/>
    </location>
</feature>
<dbReference type="InterPro" id="IPR050186">
    <property type="entry name" value="TPT_transporter"/>
</dbReference>
<feature type="transmembrane region" description="Helical" evidence="5">
    <location>
        <begin position="191"/>
        <end position="210"/>
    </location>
</feature>
<keyword evidence="4 5" id="KW-0472">Membrane</keyword>
<keyword evidence="8" id="KW-1185">Reference proteome</keyword>
<feature type="transmembrane region" description="Helical" evidence="5">
    <location>
        <begin position="344"/>
        <end position="362"/>
    </location>
</feature>
<dbReference type="Proteomes" id="UP000230233">
    <property type="component" value="Chromosome I"/>
</dbReference>
<feature type="transmembrane region" description="Helical" evidence="5">
    <location>
        <begin position="245"/>
        <end position="262"/>
    </location>
</feature>
<feature type="transmembrane region" description="Helical" evidence="5">
    <location>
        <begin position="216"/>
        <end position="238"/>
    </location>
</feature>
<organism evidence="7 8">
    <name type="scientific">Caenorhabditis nigoni</name>
    <dbReference type="NCBI Taxonomy" id="1611254"/>
    <lineage>
        <taxon>Eukaryota</taxon>
        <taxon>Metazoa</taxon>
        <taxon>Ecdysozoa</taxon>
        <taxon>Nematoda</taxon>
        <taxon>Chromadorea</taxon>
        <taxon>Rhabditida</taxon>
        <taxon>Rhabditina</taxon>
        <taxon>Rhabditomorpha</taxon>
        <taxon>Rhabditoidea</taxon>
        <taxon>Rhabditidae</taxon>
        <taxon>Peloderinae</taxon>
        <taxon>Caenorhabditis</taxon>
    </lineage>
</organism>
<comment type="subcellular location">
    <subcellularLocation>
        <location evidence="1">Membrane</location>
        <topology evidence="1">Multi-pass membrane protein</topology>
    </subcellularLocation>
</comment>
<dbReference type="Pfam" id="PF03151">
    <property type="entry name" value="TPT"/>
    <property type="match status" value="1"/>
</dbReference>
<protein>
    <recommendedName>
        <fullName evidence="6">Sugar phosphate transporter domain-containing protein</fullName>
    </recommendedName>
</protein>
<name>A0A2G5VVM8_9PELO</name>
<accession>A0A2G5VVM8</accession>
<keyword evidence="2 5" id="KW-0812">Transmembrane</keyword>
<dbReference type="STRING" id="1611254.A0A2G5VVM8"/>
<reference evidence="8" key="1">
    <citation type="submission" date="2017-10" db="EMBL/GenBank/DDBJ databases">
        <title>Rapid genome shrinkage in a self-fertile nematode reveals novel sperm competition proteins.</title>
        <authorList>
            <person name="Yin D."/>
            <person name="Schwarz E.M."/>
            <person name="Thomas C.G."/>
            <person name="Felde R.L."/>
            <person name="Korf I.F."/>
            <person name="Cutter A.D."/>
            <person name="Schartner C.M."/>
            <person name="Ralston E.J."/>
            <person name="Meyer B.J."/>
            <person name="Haag E.S."/>
        </authorList>
    </citation>
    <scope>NUCLEOTIDE SEQUENCE [LARGE SCALE GENOMIC DNA]</scope>
    <source>
        <strain evidence="8">JU1422</strain>
    </source>
</reference>
<evidence type="ECO:0000256" key="5">
    <source>
        <dbReference type="SAM" id="Phobius"/>
    </source>
</evidence>
<dbReference type="OrthoDB" id="18894at2759"/>
<evidence type="ECO:0000256" key="1">
    <source>
        <dbReference type="ARBA" id="ARBA00004141"/>
    </source>
</evidence>
<dbReference type="GO" id="GO:0016020">
    <property type="term" value="C:membrane"/>
    <property type="evidence" value="ECO:0007669"/>
    <property type="project" value="UniProtKB-SubCell"/>
</dbReference>
<feature type="transmembrane region" description="Helical" evidence="5">
    <location>
        <begin position="307"/>
        <end position="324"/>
    </location>
</feature>
<proteinExistence type="predicted"/>
<feature type="domain" description="Sugar phosphate transporter" evidence="6">
    <location>
        <begin position="122"/>
        <end position="416"/>
    </location>
</feature>
<evidence type="ECO:0000256" key="3">
    <source>
        <dbReference type="ARBA" id="ARBA00022989"/>
    </source>
</evidence>
<dbReference type="PANTHER" id="PTHR11132">
    <property type="entry name" value="SOLUTE CARRIER FAMILY 35"/>
    <property type="match status" value="1"/>
</dbReference>
<feature type="transmembrane region" description="Helical" evidence="5">
    <location>
        <begin position="400"/>
        <end position="419"/>
    </location>
</feature>
<evidence type="ECO:0000256" key="2">
    <source>
        <dbReference type="ARBA" id="ARBA00022692"/>
    </source>
</evidence>
<evidence type="ECO:0000259" key="6">
    <source>
        <dbReference type="Pfam" id="PF03151"/>
    </source>
</evidence>
<dbReference type="EMBL" id="PDUG01000001">
    <property type="protein sequence ID" value="PIC55731.1"/>
    <property type="molecule type" value="Genomic_DNA"/>
</dbReference>
<evidence type="ECO:0000313" key="8">
    <source>
        <dbReference type="Proteomes" id="UP000230233"/>
    </source>
</evidence>